<evidence type="ECO:0000256" key="1">
    <source>
        <dbReference type="PROSITE-ProRule" id="PRU00042"/>
    </source>
</evidence>
<evidence type="ECO:0000313" key="4">
    <source>
        <dbReference type="EMBL" id="KXS99364.1"/>
    </source>
</evidence>
<feature type="compositionally biased region" description="Basic and acidic residues" evidence="2">
    <location>
        <begin position="384"/>
        <end position="397"/>
    </location>
</feature>
<reference evidence="4 5" key="1">
    <citation type="submission" date="2015-07" db="EMBL/GenBank/DDBJ databases">
        <title>Comparative genomics of the Sigatoka disease complex on banana suggests a link between parallel evolutionary changes in Pseudocercospora fijiensis and Pseudocercospora eumusae and increased virulence on the banana host.</title>
        <authorList>
            <person name="Chang T.-C."/>
            <person name="Salvucci A."/>
            <person name="Crous P.W."/>
            <person name="Stergiopoulos I."/>
        </authorList>
    </citation>
    <scope>NUCLEOTIDE SEQUENCE [LARGE SCALE GENOMIC DNA]</scope>
    <source>
        <strain evidence="4 5">CBS 114824</strain>
    </source>
</reference>
<dbReference type="STRING" id="321146.A0A139HAB3"/>
<feature type="region of interest" description="Disordered" evidence="2">
    <location>
        <begin position="103"/>
        <end position="128"/>
    </location>
</feature>
<dbReference type="PROSITE" id="PS50157">
    <property type="entry name" value="ZINC_FINGER_C2H2_2"/>
    <property type="match status" value="1"/>
</dbReference>
<feature type="region of interest" description="Disordered" evidence="2">
    <location>
        <begin position="357"/>
        <end position="568"/>
    </location>
</feature>
<comment type="caution">
    <text evidence="4">The sequence shown here is derived from an EMBL/GenBank/DDBJ whole genome shotgun (WGS) entry which is preliminary data.</text>
</comment>
<evidence type="ECO:0000259" key="3">
    <source>
        <dbReference type="PROSITE" id="PS50157"/>
    </source>
</evidence>
<keyword evidence="1" id="KW-0863">Zinc-finger</keyword>
<feature type="region of interest" description="Disordered" evidence="2">
    <location>
        <begin position="228"/>
        <end position="276"/>
    </location>
</feature>
<dbReference type="OrthoDB" id="3649908at2759"/>
<dbReference type="InterPro" id="IPR013087">
    <property type="entry name" value="Znf_C2H2_type"/>
</dbReference>
<accession>A0A139HAB3</accession>
<evidence type="ECO:0000313" key="5">
    <source>
        <dbReference type="Proteomes" id="UP000070133"/>
    </source>
</evidence>
<dbReference type="SMART" id="SM00355">
    <property type="entry name" value="ZnF_C2H2"/>
    <property type="match status" value="1"/>
</dbReference>
<keyword evidence="1" id="KW-0479">Metal-binding</keyword>
<dbReference type="GO" id="GO:0008270">
    <property type="term" value="F:zinc ion binding"/>
    <property type="evidence" value="ECO:0007669"/>
    <property type="project" value="UniProtKB-KW"/>
</dbReference>
<feature type="domain" description="C2H2-type" evidence="3">
    <location>
        <begin position="445"/>
        <end position="473"/>
    </location>
</feature>
<feature type="region of interest" description="Disordered" evidence="2">
    <location>
        <begin position="1"/>
        <end position="26"/>
    </location>
</feature>
<dbReference type="Gene3D" id="3.30.160.60">
    <property type="entry name" value="Classic Zinc Finger"/>
    <property type="match status" value="1"/>
</dbReference>
<protein>
    <recommendedName>
        <fullName evidence="3">C2H2-type domain-containing protein</fullName>
    </recommendedName>
</protein>
<gene>
    <name evidence="4" type="ORF">AC578_8979</name>
</gene>
<name>A0A139HAB3_9PEZI</name>
<dbReference type="Proteomes" id="UP000070133">
    <property type="component" value="Unassembled WGS sequence"/>
</dbReference>
<feature type="compositionally biased region" description="Basic and acidic residues" evidence="2">
    <location>
        <begin position="467"/>
        <end position="476"/>
    </location>
</feature>
<keyword evidence="1" id="KW-0862">Zinc</keyword>
<feature type="compositionally biased region" description="Polar residues" evidence="2">
    <location>
        <begin position="7"/>
        <end position="21"/>
    </location>
</feature>
<feature type="compositionally biased region" description="Low complexity" evidence="2">
    <location>
        <begin position="523"/>
        <end position="538"/>
    </location>
</feature>
<organism evidence="4 5">
    <name type="scientific">Pseudocercospora eumusae</name>
    <dbReference type="NCBI Taxonomy" id="321146"/>
    <lineage>
        <taxon>Eukaryota</taxon>
        <taxon>Fungi</taxon>
        <taxon>Dikarya</taxon>
        <taxon>Ascomycota</taxon>
        <taxon>Pezizomycotina</taxon>
        <taxon>Dothideomycetes</taxon>
        <taxon>Dothideomycetidae</taxon>
        <taxon>Mycosphaerellales</taxon>
        <taxon>Mycosphaerellaceae</taxon>
        <taxon>Pseudocercospora</taxon>
    </lineage>
</organism>
<dbReference type="PROSITE" id="PS00028">
    <property type="entry name" value="ZINC_FINGER_C2H2_1"/>
    <property type="match status" value="1"/>
</dbReference>
<keyword evidence="5" id="KW-1185">Reference proteome</keyword>
<sequence>MDMRFADTSQSACALTRSNSSDNHRSETATIMETRYIEPNWKDAQRVARMPRPYRKRLNRLRNTAVFRDIQTNINAAAGVRQEDRLAQDEQKRGRMREMIQAQALKDGPLPEDEQTRSLEQLSPEDKKAYRVAQRRDAVLDMNPAYANISNKHLSTLTKRIDNDVGMSKIILPQFGEIEPCEEFNHPREGLKWTSDAVEPIPGSRYECLQALFQDDSLVDSRLQLRSRGAVEDPHAPSSTSSGSQNGGTSRRRSFGKRTEVDVNDNNAFGRSKEYELPEPIEDEFLRLPPSVQNKNGLPSTCGAEEQRRLTRWSVENKDGLPSTCGHEEQRRLARWKALREASATISALISALDQEMPLSNARSEPAEKPDDTEQSDTLSADDSSTHERLGSGHATEDDSDKESSVPISKRSRTTQPSIKLRIDLRKSRGRALPKQSSDGSHAGFQCSICGNSYTDKNGLRRHTKKIHSEQARESQRSVASAEFEHGRTRGSVAPVGSSKREQSTTLSNKVSADLAVDDKAKAATSSSATKPETETSAPSPRKRSASDPGGQKELRKAIVNTRNNSEL</sequence>
<dbReference type="AlphaFoldDB" id="A0A139HAB3"/>
<dbReference type="EMBL" id="LFZN01000093">
    <property type="protein sequence ID" value="KXS99364.1"/>
    <property type="molecule type" value="Genomic_DNA"/>
</dbReference>
<proteinExistence type="predicted"/>
<evidence type="ECO:0000256" key="2">
    <source>
        <dbReference type="SAM" id="MobiDB-lite"/>
    </source>
</evidence>
<feature type="compositionally biased region" description="Low complexity" evidence="2">
    <location>
        <begin position="238"/>
        <end position="249"/>
    </location>
</feature>